<proteinExistence type="predicted"/>
<dbReference type="EMBL" id="CM039429">
    <property type="protein sequence ID" value="KAI4348281.1"/>
    <property type="molecule type" value="Genomic_DNA"/>
</dbReference>
<gene>
    <name evidence="1" type="ORF">L6164_009018</name>
</gene>
<keyword evidence="2" id="KW-1185">Reference proteome</keyword>
<evidence type="ECO:0000313" key="2">
    <source>
        <dbReference type="Proteomes" id="UP000828941"/>
    </source>
</evidence>
<protein>
    <submittedName>
        <fullName evidence="1">Uncharacterized protein</fullName>
    </submittedName>
</protein>
<organism evidence="1 2">
    <name type="scientific">Bauhinia variegata</name>
    <name type="common">Purple orchid tree</name>
    <name type="synonym">Phanera variegata</name>
    <dbReference type="NCBI Taxonomy" id="167791"/>
    <lineage>
        <taxon>Eukaryota</taxon>
        <taxon>Viridiplantae</taxon>
        <taxon>Streptophyta</taxon>
        <taxon>Embryophyta</taxon>
        <taxon>Tracheophyta</taxon>
        <taxon>Spermatophyta</taxon>
        <taxon>Magnoliopsida</taxon>
        <taxon>eudicotyledons</taxon>
        <taxon>Gunneridae</taxon>
        <taxon>Pentapetalae</taxon>
        <taxon>rosids</taxon>
        <taxon>fabids</taxon>
        <taxon>Fabales</taxon>
        <taxon>Fabaceae</taxon>
        <taxon>Cercidoideae</taxon>
        <taxon>Cercideae</taxon>
        <taxon>Bauhiniinae</taxon>
        <taxon>Bauhinia</taxon>
    </lineage>
</organism>
<comment type="caution">
    <text evidence="1">The sequence shown here is derived from an EMBL/GenBank/DDBJ whole genome shotgun (WGS) entry which is preliminary data.</text>
</comment>
<evidence type="ECO:0000313" key="1">
    <source>
        <dbReference type="EMBL" id="KAI4348281.1"/>
    </source>
</evidence>
<accession>A0ACB9PII3</accession>
<sequence>MGREQKIAIEIAVEEFNSLSCFNSKLILNFKNSRGNSAQTVAAAMDLAHSKRVQAIIGTITQNEATLATEINNTRNNIPIISLSSPTSTDSLSTPLPYFIQLGDDITLHMQCIAAIVGSYKWRKVTTIYEYSNGFSSNPGVLTLLSYSLRLIGSEIDHHLALPSLSSLLNPSATIQQELNRLKSKSNRIFLIVQSSLELATLLFEKAKEMGMMENGYVWIIPDGVAGFLDSADSSVISNMQGVLGFKSNYIETSEDS</sequence>
<name>A0ACB9PII3_BAUVA</name>
<reference evidence="1 2" key="1">
    <citation type="journal article" date="2022" name="DNA Res.">
        <title>Chromosomal-level genome assembly of the orchid tree Bauhinia variegata (Leguminosae; Cercidoideae) supports the allotetraploid origin hypothesis of Bauhinia.</title>
        <authorList>
            <person name="Zhong Y."/>
            <person name="Chen Y."/>
            <person name="Zheng D."/>
            <person name="Pang J."/>
            <person name="Liu Y."/>
            <person name="Luo S."/>
            <person name="Meng S."/>
            <person name="Qian L."/>
            <person name="Wei D."/>
            <person name="Dai S."/>
            <person name="Zhou R."/>
        </authorList>
    </citation>
    <scope>NUCLEOTIDE SEQUENCE [LARGE SCALE GENOMIC DNA]</scope>
    <source>
        <strain evidence="1">BV-YZ2020</strain>
    </source>
</reference>
<dbReference type="Proteomes" id="UP000828941">
    <property type="component" value="Chromosome 4"/>
</dbReference>